<evidence type="ECO:0000256" key="6">
    <source>
        <dbReference type="ARBA" id="ARBA00023118"/>
    </source>
</evidence>
<keyword evidence="4" id="KW-0547">Nucleotide-binding</keyword>
<comment type="subcellular location">
    <subcellularLocation>
        <location evidence="1">Cell membrane</location>
    </subcellularLocation>
</comment>
<evidence type="ECO:0000256" key="5">
    <source>
        <dbReference type="ARBA" id="ARBA00022989"/>
    </source>
</evidence>
<gene>
    <name evidence="10" type="ORF">GCM10023191_078960</name>
</gene>
<keyword evidence="7 8" id="KW-0472">Membrane</keyword>
<evidence type="ECO:0000256" key="7">
    <source>
        <dbReference type="ARBA" id="ARBA00023136"/>
    </source>
</evidence>
<evidence type="ECO:0000256" key="2">
    <source>
        <dbReference type="ARBA" id="ARBA00022475"/>
    </source>
</evidence>
<evidence type="ECO:0000256" key="4">
    <source>
        <dbReference type="ARBA" id="ARBA00022741"/>
    </source>
</evidence>
<keyword evidence="6" id="KW-0051">Antiviral defense</keyword>
<dbReference type="InterPro" id="IPR043760">
    <property type="entry name" value="PycTM_dom"/>
</dbReference>
<keyword evidence="3 8" id="KW-0812">Transmembrane</keyword>
<dbReference type="Pfam" id="PF18967">
    <property type="entry name" value="PycTM"/>
    <property type="match status" value="1"/>
</dbReference>
<comment type="caution">
    <text evidence="10">The sequence shown here is derived from an EMBL/GenBank/DDBJ whole genome shotgun (WGS) entry which is preliminary data.</text>
</comment>
<dbReference type="Proteomes" id="UP001500503">
    <property type="component" value="Unassembled WGS sequence"/>
</dbReference>
<protein>
    <recommendedName>
        <fullName evidence="9">Pycsar effector protein domain-containing protein</fullName>
    </recommendedName>
</protein>
<name>A0ABP8QXY0_9ACTN</name>
<evidence type="ECO:0000313" key="10">
    <source>
        <dbReference type="EMBL" id="GAA4512756.1"/>
    </source>
</evidence>
<reference evidence="11" key="1">
    <citation type="journal article" date="2019" name="Int. J. Syst. Evol. Microbiol.">
        <title>The Global Catalogue of Microorganisms (GCM) 10K type strain sequencing project: providing services to taxonomists for standard genome sequencing and annotation.</title>
        <authorList>
            <consortium name="The Broad Institute Genomics Platform"/>
            <consortium name="The Broad Institute Genome Sequencing Center for Infectious Disease"/>
            <person name="Wu L."/>
            <person name="Ma J."/>
        </authorList>
    </citation>
    <scope>NUCLEOTIDE SEQUENCE [LARGE SCALE GENOMIC DNA]</scope>
    <source>
        <strain evidence="11">JCM 17933</strain>
    </source>
</reference>
<feature type="transmembrane region" description="Helical" evidence="8">
    <location>
        <begin position="88"/>
        <end position="106"/>
    </location>
</feature>
<keyword evidence="5 8" id="KW-1133">Transmembrane helix</keyword>
<feature type="domain" description="Pycsar effector protein" evidence="9">
    <location>
        <begin position="2"/>
        <end position="103"/>
    </location>
</feature>
<organism evidence="10 11">
    <name type="scientific">Actinoallomurus oryzae</name>
    <dbReference type="NCBI Taxonomy" id="502180"/>
    <lineage>
        <taxon>Bacteria</taxon>
        <taxon>Bacillati</taxon>
        <taxon>Actinomycetota</taxon>
        <taxon>Actinomycetes</taxon>
        <taxon>Streptosporangiales</taxon>
        <taxon>Thermomonosporaceae</taxon>
        <taxon>Actinoallomurus</taxon>
    </lineage>
</organism>
<dbReference type="EMBL" id="BAABHF010000046">
    <property type="protein sequence ID" value="GAA4512756.1"/>
    <property type="molecule type" value="Genomic_DNA"/>
</dbReference>
<keyword evidence="2" id="KW-1003">Cell membrane</keyword>
<evidence type="ECO:0000259" key="9">
    <source>
        <dbReference type="Pfam" id="PF18967"/>
    </source>
</evidence>
<evidence type="ECO:0000256" key="3">
    <source>
        <dbReference type="ARBA" id="ARBA00022692"/>
    </source>
</evidence>
<keyword evidence="11" id="KW-1185">Reference proteome</keyword>
<evidence type="ECO:0000256" key="1">
    <source>
        <dbReference type="ARBA" id="ARBA00004236"/>
    </source>
</evidence>
<accession>A0ABP8QXY0</accession>
<evidence type="ECO:0000256" key="8">
    <source>
        <dbReference type="SAM" id="Phobius"/>
    </source>
</evidence>
<sequence length="107" mass="11315">MGAALLAGALGHLAWAVRPMRTARGGGSPTDPSLLRALADGPSAAIDHIRQELAGGDEAELHRQTIRLTLLSRHARTKHHLVRRATDLLLVSLGLLIAAAVTYVLTC</sequence>
<evidence type="ECO:0000313" key="11">
    <source>
        <dbReference type="Proteomes" id="UP001500503"/>
    </source>
</evidence>
<proteinExistence type="predicted"/>